<dbReference type="InterPro" id="IPR042047">
    <property type="entry name" value="SleB_dom1"/>
</dbReference>
<dbReference type="AlphaFoldDB" id="A0A1H9WER2"/>
<reference evidence="3 4" key="1">
    <citation type="submission" date="2016-10" db="EMBL/GenBank/DDBJ databases">
        <authorList>
            <person name="de Groot N.N."/>
        </authorList>
    </citation>
    <scope>NUCLEOTIDE SEQUENCE [LARGE SCALE GENOMIC DNA]</scope>
    <source>
        <strain evidence="3 4">DSM 23042</strain>
    </source>
</reference>
<feature type="signal peptide" evidence="1">
    <location>
        <begin position="1"/>
        <end position="22"/>
    </location>
</feature>
<dbReference type="STRING" id="641238.SAMN04490244_110127"/>
<dbReference type="Pfam" id="PF07486">
    <property type="entry name" value="Hydrolase_2"/>
    <property type="match status" value="1"/>
</dbReference>
<sequence length="231" mass="25171">MYQRLFGALVLCGLMVAAPVHADVVMSTSNNPGIDIDPAPEASDMESRLDGLLGEARPEVRAARDRGMSRFLSKRRKSIDGTPLPEGAYTAAYLADQPAKEGGAQWRCLTEALYFEARGEDVKGIFAVAEVILNRVDSGRFPDSVCGVVKQGTGKIHACQFSYTCDGAPEVVHEMRAWRKVGKIATLMLDGAPRRLTDGATYYHTRAVSPGWSNSFDRTTAIGAHLFYRQA</sequence>
<feature type="chain" id="PRO_5011692307" evidence="1">
    <location>
        <begin position="23"/>
        <end position="231"/>
    </location>
</feature>
<keyword evidence="4" id="KW-1185">Reference proteome</keyword>
<dbReference type="Gene3D" id="1.10.10.2520">
    <property type="entry name" value="Cell wall hydrolase SleB, domain 1"/>
    <property type="match status" value="1"/>
</dbReference>
<feature type="domain" description="Cell wall hydrolase SleB" evidence="2">
    <location>
        <begin position="119"/>
        <end position="228"/>
    </location>
</feature>
<evidence type="ECO:0000256" key="1">
    <source>
        <dbReference type="SAM" id="SignalP"/>
    </source>
</evidence>
<dbReference type="EMBL" id="FOGU01000010">
    <property type="protein sequence ID" value="SES32400.1"/>
    <property type="molecule type" value="Genomic_DNA"/>
</dbReference>
<organism evidence="3 4">
    <name type="scientific">Tranquillimonas rosea</name>
    <dbReference type="NCBI Taxonomy" id="641238"/>
    <lineage>
        <taxon>Bacteria</taxon>
        <taxon>Pseudomonadati</taxon>
        <taxon>Pseudomonadota</taxon>
        <taxon>Alphaproteobacteria</taxon>
        <taxon>Rhodobacterales</taxon>
        <taxon>Roseobacteraceae</taxon>
        <taxon>Tranquillimonas</taxon>
    </lineage>
</organism>
<dbReference type="GO" id="GO:0016787">
    <property type="term" value="F:hydrolase activity"/>
    <property type="evidence" value="ECO:0007669"/>
    <property type="project" value="UniProtKB-KW"/>
</dbReference>
<dbReference type="InterPro" id="IPR011105">
    <property type="entry name" value="Cell_wall_hydrolase_SleB"/>
</dbReference>
<evidence type="ECO:0000259" key="2">
    <source>
        <dbReference type="Pfam" id="PF07486"/>
    </source>
</evidence>
<keyword evidence="1" id="KW-0732">Signal</keyword>
<accession>A0A1H9WER2</accession>
<evidence type="ECO:0000313" key="3">
    <source>
        <dbReference type="EMBL" id="SES32400.1"/>
    </source>
</evidence>
<dbReference type="RefSeq" id="WP_235859904.1">
    <property type="nucleotide sequence ID" value="NZ_CBDDGO010000004.1"/>
</dbReference>
<dbReference type="Proteomes" id="UP000198885">
    <property type="component" value="Unassembled WGS sequence"/>
</dbReference>
<proteinExistence type="predicted"/>
<evidence type="ECO:0000313" key="4">
    <source>
        <dbReference type="Proteomes" id="UP000198885"/>
    </source>
</evidence>
<name>A0A1H9WER2_9RHOB</name>
<keyword evidence="3" id="KW-0378">Hydrolase</keyword>
<gene>
    <name evidence="3" type="ORF">SAMN04490244_110127</name>
</gene>
<protein>
    <submittedName>
        <fullName evidence="3">Cell wall hydrolase CwlJ, involved in spore germination</fullName>
    </submittedName>
</protein>